<evidence type="ECO:0000313" key="4">
    <source>
        <dbReference type="EnsemblMetazoa" id="GAUT042103-PA"/>
    </source>
</evidence>
<dbReference type="PROSITE" id="PS00233">
    <property type="entry name" value="CHIT_BIND_RR_1"/>
    <property type="match status" value="1"/>
</dbReference>
<dbReference type="GO" id="GO:0005615">
    <property type="term" value="C:extracellular space"/>
    <property type="evidence" value="ECO:0007669"/>
    <property type="project" value="TreeGrafter"/>
</dbReference>
<evidence type="ECO:0008006" key="6">
    <source>
        <dbReference type="Google" id="ProtNLM"/>
    </source>
</evidence>
<proteinExistence type="predicted"/>
<dbReference type="Proteomes" id="UP000078200">
    <property type="component" value="Unassembled WGS sequence"/>
</dbReference>
<keyword evidence="3" id="KW-0732">Signal</keyword>
<dbReference type="PRINTS" id="PR00947">
    <property type="entry name" value="CUTICLE"/>
</dbReference>
<feature type="signal peptide" evidence="3">
    <location>
        <begin position="1"/>
        <end position="17"/>
    </location>
</feature>
<keyword evidence="1 2" id="KW-0193">Cuticle</keyword>
<name>A0A1A9VMW2_GLOAU</name>
<dbReference type="STRING" id="7395.A0A1A9VMW2"/>
<organism evidence="4 5">
    <name type="scientific">Glossina austeni</name>
    <name type="common">Savannah tsetse fly</name>
    <dbReference type="NCBI Taxonomy" id="7395"/>
    <lineage>
        <taxon>Eukaryota</taxon>
        <taxon>Metazoa</taxon>
        <taxon>Ecdysozoa</taxon>
        <taxon>Arthropoda</taxon>
        <taxon>Hexapoda</taxon>
        <taxon>Insecta</taxon>
        <taxon>Pterygota</taxon>
        <taxon>Neoptera</taxon>
        <taxon>Endopterygota</taxon>
        <taxon>Diptera</taxon>
        <taxon>Brachycera</taxon>
        <taxon>Muscomorpha</taxon>
        <taxon>Hippoboscoidea</taxon>
        <taxon>Glossinidae</taxon>
        <taxon>Glossina</taxon>
    </lineage>
</organism>
<dbReference type="EnsemblMetazoa" id="GAUT042103-RA">
    <property type="protein sequence ID" value="GAUT042103-PA"/>
    <property type="gene ID" value="GAUT042103"/>
</dbReference>
<dbReference type="PANTHER" id="PTHR12236:SF14">
    <property type="entry name" value="CUTICULAR PROTEIN 66CB"/>
    <property type="match status" value="1"/>
</dbReference>
<dbReference type="VEuPathDB" id="VectorBase:GAUT042103"/>
<feature type="chain" id="PRO_5008399556" description="Cuticle protein 19" evidence="3">
    <location>
        <begin position="18"/>
        <end position="144"/>
    </location>
</feature>
<reference evidence="4" key="1">
    <citation type="submission" date="2020-05" db="UniProtKB">
        <authorList>
            <consortium name="EnsemblMetazoa"/>
        </authorList>
    </citation>
    <scope>IDENTIFICATION</scope>
    <source>
        <strain evidence="4">TTRI</strain>
    </source>
</reference>
<dbReference type="InterPro" id="IPR051217">
    <property type="entry name" value="Insect_Cuticle_Struc_Prot"/>
</dbReference>
<evidence type="ECO:0000256" key="2">
    <source>
        <dbReference type="PROSITE-ProRule" id="PRU00497"/>
    </source>
</evidence>
<dbReference type="InterPro" id="IPR031311">
    <property type="entry name" value="CHIT_BIND_RR_consensus"/>
</dbReference>
<dbReference type="PANTHER" id="PTHR12236">
    <property type="entry name" value="STRUCTURAL CONTITUENT OF CUTICLE"/>
    <property type="match status" value="1"/>
</dbReference>
<dbReference type="InterPro" id="IPR000618">
    <property type="entry name" value="Insect_cuticle"/>
</dbReference>
<dbReference type="Pfam" id="PF00379">
    <property type="entry name" value="Chitin_bind_4"/>
    <property type="match status" value="1"/>
</dbReference>
<evidence type="ECO:0000256" key="1">
    <source>
        <dbReference type="ARBA" id="ARBA00022460"/>
    </source>
</evidence>
<accession>A0A1A9VMW2</accession>
<dbReference type="GO" id="GO:0031012">
    <property type="term" value="C:extracellular matrix"/>
    <property type="evidence" value="ECO:0007669"/>
    <property type="project" value="TreeGrafter"/>
</dbReference>
<evidence type="ECO:0000313" key="5">
    <source>
        <dbReference type="Proteomes" id="UP000078200"/>
    </source>
</evidence>
<sequence length="144" mass="16123">MDLKFIVLVSMLSLTLAYPGLEHHYYEGGHEGGYEIASAGHGHEIALSEGHGGGHEEHYEDEHVDYYAPPKYAFKYGVNDFHTGDVKSQHETREGDSVKGQYSLVEPDGSIRTVDYTADKHNGFNAIVHKTAPVHGHEEHEYHH</sequence>
<evidence type="ECO:0000256" key="3">
    <source>
        <dbReference type="SAM" id="SignalP"/>
    </source>
</evidence>
<dbReference type="AlphaFoldDB" id="A0A1A9VMW2"/>
<keyword evidence="5" id="KW-1185">Reference proteome</keyword>
<dbReference type="PROSITE" id="PS51155">
    <property type="entry name" value="CHIT_BIND_RR_2"/>
    <property type="match status" value="1"/>
</dbReference>
<dbReference type="GO" id="GO:0042302">
    <property type="term" value="F:structural constituent of cuticle"/>
    <property type="evidence" value="ECO:0007669"/>
    <property type="project" value="UniProtKB-UniRule"/>
</dbReference>
<protein>
    <recommendedName>
        <fullName evidence="6">Cuticle protein 19</fullName>
    </recommendedName>
</protein>